<comment type="caution">
    <text evidence="1">The sequence shown here is derived from an EMBL/GenBank/DDBJ whole genome shotgun (WGS) entry which is preliminary data.</text>
</comment>
<gene>
    <name evidence="1" type="ORF">D6D54_05885</name>
</gene>
<reference evidence="1 2" key="1">
    <citation type="journal article" date="2019" name="Genome Biol. Evol.">
        <title>Toxin and genome evolution in a Drosophila defensive symbiosis.</title>
        <authorList>
            <person name="Ballinger M.J."/>
            <person name="Gawryluk R.M."/>
            <person name="Perlman S.J."/>
        </authorList>
    </citation>
    <scope>NUCLEOTIDE SEQUENCE [LARGE SCALE GENOMIC DNA]</scope>
    <source>
        <strain evidence="2">sNeo</strain>
    </source>
</reference>
<dbReference type="AlphaFoldDB" id="A0A3S0US48"/>
<organism evidence="1 2">
    <name type="scientific">Spiroplasma poulsonii</name>
    <dbReference type="NCBI Taxonomy" id="2138"/>
    <lineage>
        <taxon>Bacteria</taxon>
        <taxon>Bacillati</taxon>
        <taxon>Mycoplasmatota</taxon>
        <taxon>Mollicutes</taxon>
        <taxon>Entomoplasmatales</taxon>
        <taxon>Spiroplasmataceae</taxon>
        <taxon>Spiroplasma</taxon>
    </lineage>
</organism>
<evidence type="ECO:0000313" key="1">
    <source>
        <dbReference type="EMBL" id="RUP76561.1"/>
    </source>
</evidence>
<evidence type="ECO:0000313" key="2">
    <source>
        <dbReference type="Proteomes" id="UP000274545"/>
    </source>
</evidence>
<name>A0A3S0US48_9MOLU</name>
<proteinExistence type="predicted"/>
<sequence>MRADVLHPICDDCCFNFKSFHKRWKLNNQNNKLFIFCVQRKLRTSGGTLDLTELIPDYAFLCNERWFVIYSARKLRQMSEKTYQNFNFNNHTLFIGSYWYRIFTNGIIKSRWYNRLLALLVKKLQIFVKKILI</sequence>
<dbReference type="EMBL" id="RAHC01000007">
    <property type="protein sequence ID" value="RUP76561.1"/>
    <property type="molecule type" value="Genomic_DNA"/>
</dbReference>
<dbReference type="Proteomes" id="UP000274545">
    <property type="component" value="Unassembled WGS sequence"/>
</dbReference>
<accession>A0A3S0US48</accession>
<protein>
    <submittedName>
        <fullName evidence="1">Uncharacterized protein</fullName>
    </submittedName>
</protein>